<evidence type="ECO:0000259" key="1">
    <source>
        <dbReference type="Pfam" id="PF01909"/>
    </source>
</evidence>
<dbReference type="EMBL" id="WHNZ01000026">
    <property type="protein sequence ID" value="NOV01061.1"/>
    <property type="molecule type" value="Genomic_DNA"/>
</dbReference>
<organism evidence="3 4">
    <name type="scientific">Paenibacillus planticolens</name>
    <dbReference type="NCBI Taxonomy" id="2654976"/>
    <lineage>
        <taxon>Bacteria</taxon>
        <taxon>Bacillati</taxon>
        <taxon>Bacillota</taxon>
        <taxon>Bacilli</taxon>
        <taxon>Bacillales</taxon>
        <taxon>Paenibacillaceae</taxon>
        <taxon>Paenibacillus</taxon>
    </lineage>
</organism>
<dbReference type="Gene3D" id="3.30.460.10">
    <property type="entry name" value="Beta Polymerase, domain 2"/>
    <property type="match status" value="1"/>
</dbReference>
<dbReference type="SUPFAM" id="SSF81301">
    <property type="entry name" value="Nucleotidyltransferase"/>
    <property type="match status" value="1"/>
</dbReference>
<proteinExistence type="predicted"/>
<dbReference type="Pfam" id="PF01909">
    <property type="entry name" value="NTP_transf_2"/>
    <property type="match status" value="1"/>
</dbReference>
<feature type="domain" description="DUF4037" evidence="2">
    <location>
        <begin position="143"/>
        <end position="220"/>
    </location>
</feature>
<sequence length="278" mass="30150">MEANDVIQSVVGQLQNVEGIAAIVLGGSRACGTETQESDIDIGVYYRLERPIDIVALEKIAEAMDDERRSGLITPIGGWGPWINGGGWLTTGGFPLDVLYRDAAKVSGAIDDCRQGRIDIHYQPGHPHGFCTSIYMGEVARCRPLWDPEGLVAELKAKTVPYPDALRQATISKFLWEAEFSLANASKALSRNDVSYAAGHLFRTVSCMVQVLFACNGEYLLNEKGAVASCKRFGAAPAEFERRVQEGFACLSAARSDLTKAIALFAALVRETQAFASK</sequence>
<dbReference type="RefSeq" id="WP_171683884.1">
    <property type="nucleotide sequence ID" value="NZ_WHNZ01000026.1"/>
</dbReference>
<evidence type="ECO:0000259" key="2">
    <source>
        <dbReference type="Pfam" id="PF13228"/>
    </source>
</evidence>
<comment type="caution">
    <text evidence="3">The sequence shown here is derived from an EMBL/GenBank/DDBJ whole genome shotgun (WGS) entry which is preliminary data.</text>
</comment>
<gene>
    <name evidence="3" type="ORF">GC097_13670</name>
</gene>
<evidence type="ECO:0000313" key="4">
    <source>
        <dbReference type="Proteomes" id="UP000618579"/>
    </source>
</evidence>
<protein>
    <submittedName>
        <fullName evidence="3">DUF4037 domain-containing protein</fullName>
    </submittedName>
</protein>
<evidence type="ECO:0000313" key="3">
    <source>
        <dbReference type="EMBL" id="NOV01061.1"/>
    </source>
</evidence>
<dbReference type="InterPro" id="IPR025117">
    <property type="entry name" value="DUF4037"/>
</dbReference>
<dbReference type="InterPro" id="IPR043519">
    <property type="entry name" value="NT_sf"/>
</dbReference>
<dbReference type="Proteomes" id="UP000618579">
    <property type="component" value="Unassembled WGS sequence"/>
</dbReference>
<dbReference type="Pfam" id="PF13228">
    <property type="entry name" value="DUF4037"/>
    <property type="match status" value="1"/>
</dbReference>
<dbReference type="CDD" id="cd05403">
    <property type="entry name" value="NT_KNTase_like"/>
    <property type="match status" value="1"/>
</dbReference>
<feature type="domain" description="Polymerase nucleotidyl transferase" evidence="1">
    <location>
        <begin position="18"/>
        <end position="58"/>
    </location>
</feature>
<dbReference type="InterPro" id="IPR002934">
    <property type="entry name" value="Polymerase_NTP_transf_dom"/>
</dbReference>
<keyword evidence="4" id="KW-1185">Reference proteome</keyword>
<accession>A0ABX1ZML6</accession>
<reference evidence="3 4" key="1">
    <citation type="submission" date="2019-10" db="EMBL/GenBank/DDBJ databases">
        <title>Description of Paenibacillus pedi sp. nov.</title>
        <authorList>
            <person name="Carlier A."/>
            <person name="Qi S."/>
        </authorList>
    </citation>
    <scope>NUCLEOTIDE SEQUENCE [LARGE SCALE GENOMIC DNA]</scope>
    <source>
        <strain evidence="3 4">LMG 31457</strain>
    </source>
</reference>
<name>A0ABX1ZML6_9BACL</name>